<organism evidence="2">
    <name type="scientific">Coccolithus braarudii</name>
    <dbReference type="NCBI Taxonomy" id="221442"/>
    <lineage>
        <taxon>Eukaryota</taxon>
        <taxon>Haptista</taxon>
        <taxon>Haptophyta</taxon>
        <taxon>Prymnesiophyceae</taxon>
        <taxon>Coccolithales</taxon>
        <taxon>Coccolithaceae</taxon>
        <taxon>Coccolithus</taxon>
    </lineage>
</organism>
<evidence type="ECO:0000256" key="1">
    <source>
        <dbReference type="SAM" id="MobiDB-lite"/>
    </source>
</evidence>
<proteinExistence type="predicted"/>
<dbReference type="EMBL" id="HBEY01021450">
    <property type="protein sequence ID" value="CAD8606932.1"/>
    <property type="molecule type" value="Transcribed_RNA"/>
</dbReference>
<feature type="region of interest" description="Disordered" evidence="1">
    <location>
        <begin position="209"/>
        <end position="237"/>
    </location>
</feature>
<name>A0A7S0LDG8_9EUKA</name>
<protein>
    <submittedName>
        <fullName evidence="2">Uncharacterized protein</fullName>
    </submittedName>
</protein>
<gene>
    <name evidence="2" type="ORF">CPEL01642_LOCUS10267</name>
</gene>
<evidence type="ECO:0000313" key="2">
    <source>
        <dbReference type="EMBL" id="CAD8606932.1"/>
    </source>
</evidence>
<sequence length="237" mass="24339">MPVAGAINTLVGRVLDSLDEGVRARCNRAGVLFALDGLGCAASVADLREMLAIDAAGVKAAIGDAAPGFFFVRLKQAVESGGGSADVAANTATSHGTVYPDTSTAASAASMAVDLPLVVTIKFNGKVVAERSTLLASPTATWEAVARQRLDDVLGAEQATSYQNAPLTVSLFRTTEHRPSDHVGAAISDPVGAGFSLGSSALTAGYSRRCSRRPSCPHSSPSITSRRPIGAGWDRPM</sequence>
<reference evidence="2" key="1">
    <citation type="submission" date="2021-01" db="EMBL/GenBank/DDBJ databases">
        <authorList>
            <person name="Corre E."/>
            <person name="Pelletier E."/>
            <person name="Niang G."/>
            <person name="Scheremetjew M."/>
            <person name="Finn R."/>
            <person name="Kale V."/>
            <person name="Holt S."/>
            <person name="Cochrane G."/>
            <person name="Meng A."/>
            <person name="Brown T."/>
            <person name="Cohen L."/>
        </authorList>
    </citation>
    <scope>NUCLEOTIDE SEQUENCE</scope>
    <source>
        <strain evidence="2">PLY182g</strain>
    </source>
</reference>
<accession>A0A7S0LDG8</accession>
<dbReference type="AlphaFoldDB" id="A0A7S0LDG8"/>
<feature type="compositionally biased region" description="Low complexity" evidence="1">
    <location>
        <begin position="213"/>
        <end position="222"/>
    </location>
</feature>